<sequence length="294" mass="32617">MTSVAKVYYSQTTQTESRPLVGPGVRRRRVLTKDGRSNVRMEHIADKRFLYLKDLWTTFIDMQWRYKLLLFSATFAGTWFLFGVVWYLVAVAHGDLLELGPPANHTPCVVQVHTLTGAFLFSLESQTTIGYGFRYISEECPLAIVLLIAQLVLTTILEIFITGTFLAKIARRVPTGKTTDGRGHSGCDDDDDGGGADGPRETRETSVPWTSRRDGGGGSGSGTWYIGRLTRGERPREYVHVERCLWMYIGPNMLNVQKGDRSTGRIPGSGFGVGLPGFPDLCPVILVCTCKRDS</sequence>
<evidence type="ECO:0000256" key="2">
    <source>
        <dbReference type="SAM" id="MobiDB-lite"/>
    </source>
</evidence>
<keyword evidence="1 3" id="KW-0812">Transmembrane</keyword>
<dbReference type="GO" id="GO:1990573">
    <property type="term" value="P:potassium ion import across plasma membrane"/>
    <property type="evidence" value="ECO:0007669"/>
    <property type="project" value="TreeGrafter"/>
</dbReference>
<dbReference type="GO" id="GO:0044297">
    <property type="term" value="C:cell body"/>
    <property type="evidence" value="ECO:0007669"/>
    <property type="project" value="Ensembl"/>
</dbReference>
<dbReference type="GO" id="GO:0016323">
    <property type="term" value="C:basolateral plasma membrane"/>
    <property type="evidence" value="ECO:0007669"/>
    <property type="project" value="Ensembl"/>
</dbReference>
<dbReference type="GO" id="GO:0097546">
    <property type="term" value="C:ciliary base"/>
    <property type="evidence" value="ECO:0007669"/>
    <property type="project" value="Ensembl"/>
</dbReference>
<comment type="similarity">
    <text evidence="1">Belongs to the inward rectifier-type potassium channel (TC 1.A.2.1) family.</text>
</comment>
<comment type="subcellular location">
    <subcellularLocation>
        <location evidence="1">Membrane</location>
        <topology evidence="1">Multi-pass membrane protein</topology>
    </subcellularLocation>
</comment>
<dbReference type="GO" id="GO:0034765">
    <property type="term" value="P:regulation of monoatomic ion transmembrane transport"/>
    <property type="evidence" value="ECO:0007669"/>
    <property type="project" value="TreeGrafter"/>
</dbReference>
<dbReference type="Proteomes" id="UP000694391">
    <property type="component" value="Unplaced"/>
</dbReference>
<dbReference type="SUPFAM" id="SSF81324">
    <property type="entry name" value="Voltage-gated potassium channels"/>
    <property type="match status" value="1"/>
</dbReference>
<dbReference type="InterPro" id="IPR003269">
    <property type="entry name" value="K_chnl_inward-rec_Kir1.2"/>
</dbReference>
<dbReference type="GO" id="GO:0051935">
    <property type="term" value="P:glutamate reuptake"/>
    <property type="evidence" value="ECO:0007669"/>
    <property type="project" value="Ensembl"/>
</dbReference>
<reference evidence="5" key="2">
    <citation type="submission" date="2025-09" db="UniProtKB">
        <authorList>
            <consortium name="Ensembl"/>
        </authorList>
    </citation>
    <scope>IDENTIFICATION</scope>
</reference>
<keyword evidence="3" id="KW-0472">Membrane</keyword>
<dbReference type="GO" id="GO:0098793">
    <property type="term" value="C:presynapse"/>
    <property type="evidence" value="ECO:0007669"/>
    <property type="project" value="GOC"/>
</dbReference>
<dbReference type="Pfam" id="PF01007">
    <property type="entry name" value="IRK"/>
    <property type="match status" value="1"/>
</dbReference>
<name>A0A8C0R4B2_CANLU</name>
<proteinExistence type="inferred from homology"/>
<keyword evidence="1" id="KW-0851">Voltage-gated channel</keyword>
<keyword evidence="1" id="KW-0407">Ion channel</keyword>
<dbReference type="GO" id="GO:0005242">
    <property type="term" value="F:inward rectifier potassium channel activity"/>
    <property type="evidence" value="ECO:0007669"/>
    <property type="project" value="Ensembl"/>
</dbReference>
<accession>A0A8C0R4B2</accession>
<keyword evidence="6" id="KW-1185">Reference proteome</keyword>
<dbReference type="PANTHER" id="PTHR11767:SF21">
    <property type="entry name" value="ATP-SENSITIVE INWARD RECTIFIER POTASSIUM CHANNEL 10"/>
    <property type="match status" value="1"/>
</dbReference>
<dbReference type="InterPro" id="IPR016449">
    <property type="entry name" value="K_chnl_inward-rec_Kir"/>
</dbReference>
<dbReference type="InterPro" id="IPR040445">
    <property type="entry name" value="Kir_TM"/>
</dbReference>
<feature type="transmembrane region" description="Helical" evidence="3">
    <location>
        <begin position="142"/>
        <end position="167"/>
    </location>
</feature>
<reference evidence="5" key="1">
    <citation type="submission" date="2025-08" db="UniProtKB">
        <authorList>
            <consortium name="Ensembl"/>
        </authorList>
    </citation>
    <scope>IDENTIFICATION</scope>
</reference>
<dbReference type="InterPro" id="IPR013518">
    <property type="entry name" value="K_chnl_inward-rec_Kir_cyto"/>
</dbReference>
<dbReference type="Ensembl" id="ENSCAFT00020029082.1">
    <property type="protein sequence ID" value="ENSCAFP00020025202.1"/>
    <property type="gene ID" value="ENSCAFG00020019817.1"/>
</dbReference>
<dbReference type="GeneTree" id="ENSGT01140000282491"/>
<dbReference type="Gene3D" id="1.10.287.70">
    <property type="match status" value="1"/>
</dbReference>
<dbReference type="GO" id="GO:0007628">
    <property type="term" value="P:adult walking behavior"/>
    <property type="evidence" value="ECO:0007669"/>
    <property type="project" value="Ensembl"/>
</dbReference>
<dbReference type="GO" id="GO:1905515">
    <property type="term" value="P:non-motile cilium assembly"/>
    <property type="evidence" value="ECO:0007669"/>
    <property type="project" value="Ensembl"/>
</dbReference>
<dbReference type="PRINTS" id="PR01322">
    <property type="entry name" value="KIR12CHANNEL"/>
</dbReference>
<dbReference type="GO" id="GO:0035865">
    <property type="term" value="P:cellular response to potassium ion"/>
    <property type="evidence" value="ECO:0007669"/>
    <property type="project" value="Ensembl"/>
</dbReference>
<dbReference type="GO" id="GO:0097449">
    <property type="term" value="C:astrocyte projection"/>
    <property type="evidence" value="ECO:0007669"/>
    <property type="project" value="Ensembl"/>
</dbReference>
<dbReference type="GO" id="GO:0048169">
    <property type="term" value="P:regulation of long-term neuronal synaptic plasticity"/>
    <property type="evidence" value="ECO:0007669"/>
    <property type="project" value="Ensembl"/>
</dbReference>
<organism evidence="5 6">
    <name type="scientific">Canis lupus dingo</name>
    <name type="common">dingo</name>
    <dbReference type="NCBI Taxonomy" id="286419"/>
    <lineage>
        <taxon>Eukaryota</taxon>
        <taxon>Metazoa</taxon>
        <taxon>Chordata</taxon>
        <taxon>Craniata</taxon>
        <taxon>Vertebrata</taxon>
        <taxon>Euteleostomi</taxon>
        <taxon>Mammalia</taxon>
        <taxon>Eutheria</taxon>
        <taxon>Laurasiatheria</taxon>
        <taxon>Carnivora</taxon>
        <taxon>Caniformia</taxon>
        <taxon>Canidae</taxon>
        <taxon>Canis</taxon>
    </lineage>
</organism>
<dbReference type="PANTHER" id="PTHR11767">
    <property type="entry name" value="INWARD RECTIFIER POTASSIUM CHANNEL"/>
    <property type="match status" value="1"/>
</dbReference>
<protein>
    <submittedName>
        <fullName evidence="5">Potassium inwardly rectifying channel subfamily J member 10</fullName>
    </submittedName>
</protein>
<evidence type="ECO:0000256" key="1">
    <source>
        <dbReference type="RuleBase" id="RU003822"/>
    </source>
</evidence>
<keyword evidence="1" id="KW-0406">Ion transport</keyword>
<feature type="domain" description="Potassium channel inwardly rectifying transmembrane" evidence="4">
    <location>
        <begin position="32"/>
        <end position="171"/>
    </location>
</feature>
<evidence type="ECO:0000313" key="5">
    <source>
        <dbReference type="Ensembl" id="ENSCAFP00020025202.1"/>
    </source>
</evidence>
<keyword evidence="1" id="KW-0630">Potassium</keyword>
<dbReference type="GO" id="GO:0034702">
    <property type="term" value="C:monoatomic ion channel complex"/>
    <property type="evidence" value="ECO:0007669"/>
    <property type="project" value="UniProtKB-KW"/>
</dbReference>
<keyword evidence="1" id="KW-0813">Transport</keyword>
<dbReference type="GO" id="GO:0055075">
    <property type="term" value="P:potassium ion homeostasis"/>
    <property type="evidence" value="ECO:0007669"/>
    <property type="project" value="Ensembl"/>
</dbReference>
<keyword evidence="1" id="KW-0633">Potassium transport</keyword>
<evidence type="ECO:0000259" key="4">
    <source>
        <dbReference type="Pfam" id="PF01007"/>
    </source>
</evidence>
<dbReference type="PRINTS" id="PR01320">
    <property type="entry name" value="KIRCHANNEL"/>
</dbReference>
<keyword evidence="3" id="KW-1133">Transmembrane helix</keyword>
<feature type="transmembrane region" description="Helical" evidence="3">
    <location>
        <begin position="68"/>
        <end position="89"/>
    </location>
</feature>
<dbReference type="FunFam" id="1.10.287.70:FF:000036">
    <property type="entry name" value="ATP-sensitive inward rectifier potassium channel 1"/>
    <property type="match status" value="1"/>
</dbReference>
<dbReference type="Gene3D" id="2.60.40.1400">
    <property type="entry name" value="G protein-activated inward rectifier potassium channel 1"/>
    <property type="match status" value="1"/>
</dbReference>
<feature type="region of interest" description="Disordered" evidence="2">
    <location>
        <begin position="175"/>
        <end position="218"/>
    </location>
</feature>
<dbReference type="GO" id="GO:0022010">
    <property type="term" value="P:central nervous system myelination"/>
    <property type="evidence" value="ECO:0007669"/>
    <property type="project" value="Ensembl"/>
</dbReference>
<dbReference type="AlphaFoldDB" id="A0A8C0R4B2"/>
<dbReference type="GO" id="GO:0007601">
    <property type="term" value="P:visual perception"/>
    <property type="evidence" value="ECO:0007669"/>
    <property type="project" value="Ensembl"/>
</dbReference>
<dbReference type="GO" id="GO:0060075">
    <property type="term" value="P:regulation of resting membrane potential"/>
    <property type="evidence" value="ECO:0007669"/>
    <property type="project" value="Ensembl"/>
</dbReference>
<evidence type="ECO:0000313" key="6">
    <source>
        <dbReference type="Proteomes" id="UP000694391"/>
    </source>
</evidence>
<evidence type="ECO:0000256" key="3">
    <source>
        <dbReference type="SAM" id="Phobius"/>
    </source>
</evidence>